<name>A0A228J1E5_9BURK</name>
<gene>
    <name evidence="2" type="ORF">CFB84_05090</name>
</gene>
<dbReference type="RefSeq" id="WP_089450123.1">
    <property type="nucleotide sequence ID" value="NZ_NKFA01000003.1"/>
</dbReference>
<evidence type="ECO:0000313" key="2">
    <source>
        <dbReference type="EMBL" id="OXI48317.1"/>
    </source>
</evidence>
<comment type="caution">
    <text evidence="2">The sequence shown here is derived from an EMBL/GenBank/DDBJ whole genome shotgun (WGS) entry which is preliminary data.</text>
</comment>
<reference evidence="2 3" key="2">
    <citation type="submission" date="2017-08" db="EMBL/GenBank/DDBJ databases">
        <title>WGS of novel Burkholderia cepaca complex species.</title>
        <authorList>
            <person name="Lipuma J."/>
            <person name="Spilker T."/>
        </authorList>
    </citation>
    <scope>NUCLEOTIDE SEQUENCE [LARGE SCALE GENOMIC DNA]</scope>
    <source>
        <strain evidence="2 3">AU17325</strain>
    </source>
</reference>
<proteinExistence type="predicted"/>
<evidence type="ECO:0000313" key="3">
    <source>
        <dbReference type="Proteomes" id="UP000214600"/>
    </source>
</evidence>
<dbReference type="OrthoDB" id="9033963at2"/>
<feature type="region of interest" description="Disordered" evidence="1">
    <location>
        <begin position="141"/>
        <end position="228"/>
    </location>
</feature>
<evidence type="ECO:0000256" key="1">
    <source>
        <dbReference type="SAM" id="MobiDB-lite"/>
    </source>
</evidence>
<dbReference type="Proteomes" id="UP000214600">
    <property type="component" value="Unassembled WGS sequence"/>
</dbReference>
<organism evidence="2 3">
    <name type="scientific">Burkholderia aenigmatica</name>
    <dbReference type="NCBI Taxonomy" id="2015348"/>
    <lineage>
        <taxon>Bacteria</taxon>
        <taxon>Pseudomonadati</taxon>
        <taxon>Pseudomonadota</taxon>
        <taxon>Betaproteobacteria</taxon>
        <taxon>Burkholderiales</taxon>
        <taxon>Burkholderiaceae</taxon>
        <taxon>Burkholderia</taxon>
        <taxon>Burkholderia cepacia complex</taxon>
    </lineage>
</organism>
<sequence length="316" mass="33610">MTPSHLVPVAGVLARPRVAPLDHVPSFGRDWIFRDAPGTQPGKHCIATLATSCIDVDRPHRACHWEPRPMAAPAPISVGSPVALPAAAGRRSRRIAGGARDRRARYALCWSIGALGIIGWLIATHEPIAGLGPAYAIQTADGAPDHATSSSGTVRVATVQPHTSSKAAPQRKMAAPVATTAGSPQATHHVTRHPASLRPQATSDMPRTATASSPRSNGKHATAVPARRPTMQRLAARPPVRRNTVDTRARDRLATAPRAIAYSRDTLDDPLTLIAMASALRATQPARATHAPPVNFDWTTQLSHRRVTDTPDAFAR</sequence>
<dbReference type="AlphaFoldDB" id="A0A228J1E5"/>
<feature type="compositionally biased region" description="Polar residues" evidence="1">
    <location>
        <begin position="199"/>
        <end position="216"/>
    </location>
</feature>
<reference evidence="3" key="1">
    <citation type="submission" date="2017-06" db="EMBL/GenBank/DDBJ databases">
        <authorList>
            <person name="LiPuma J."/>
            <person name="Spilker T."/>
        </authorList>
    </citation>
    <scope>NUCLEOTIDE SEQUENCE [LARGE SCALE GENOMIC DNA]</scope>
    <source>
        <strain evidence="3">AU17325</strain>
    </source>
</reference>
<accession>A0A228J1E5</accession>
<protein>
    <submittedName>
        <fullName evidence="2">Uncharacterized protein</fullName>
    </submittedName>
</protein>
<dbReference type="EMBL" id="NKFA01000003">
    <property type="protein sequence ID" value="OXI48317.1"/>
    <property type="molecule type" value="Genomic_DNA"/>
</dbReference>